<dbReference type="RefSeq" id="WP_091158527.1">
    <property type="nucleotide sequence ID" value="NZ_FNOT01000009.1"/>
</dbReference>
<feature type="domain" description="Treble clef zinc finger" evidence="3">
    <location>
        <begin position="454"/>
        <end position="507"/>
    </location>
</feature>
<evidence type="ECO:0000259" key="2">
    <source>
        <dbReference type="Pfam" id="PF04480"/>
    </source>
</evidence>
<feature type="domain" description="Treble clef zinc finger" evidence="3">
    <location>
        <begin position="31"/>
        <end position="86"/>
    </location>
</feature>
<feature type="domain" description="Treble clef zinc finger" evidence="3">
    <location>
        <begin position="383"/>
        <end position="439"/>
    </location>
</feature>
<reference evidence="5" key="1">
    <citation type="submission" date="2016-10" db="EMBL/GenBank/DDBJ databases">
        <authorList>
            <person name="Varghese N."/>
            <person name="Submissions S."/>
        </authorList>
    </citation>
    <scope>NUCLEOTIDE SEQUENCE [LARGE SCALE GENOMIC DNA]</scope>
    <source>
        <strain evidence="5">DSM 45422</strain>
    </source>
</reference>
<evidence type="ECO:0000313" key="4">
    <source>
        <dbReference type="EMBL" id="SDY62568.1"/>
    </source>
</evidence>
<keyword evidence="5" id="KW-1185">Reference proteome</keyword>
<feature type="domain" description="DUF559" evidence="2">
    <location>
        <begin position="547"/>
        <end position="595"/>
    </location>
</feature>
<evidence type="ECO:0000259" key="3">
    <source>
        <dbReference type="Pfam" id="PF14311"/>
    </source>
</evidence>
<dbReference type="OrthoDB" id="3196679at2"/>
<dbReference type="Proteomes" id="UP000198921">
    <property type="component" value="Unassembled WGS sequence"/>
</dbReference>
<feature type="domain" description="Treble clef zinc finger" evidence="3">
    <location>
        <begin position="314"/>
        <end position="368"/>
    </location>
</feature>
<dbReference type="PANTHER" id="PTHR37317:SF1">
    <property type="entry name" value="ZINC-RIBBON DOMAIN-CONTAINING PROTEIN-RELATED"/>
    <property type="match status" value="1"/>
</dbReference>
<sequence length="661" mass="71543">MSADERRRGRSLPLTGRRGWKHGTVADHPHLAAQFDVAANGGRTPDQVNAGTPEKLSWACPAAPDHRWQASGANRVRGTGCPACTGQQVSVTNNLARHREVAAQFDIEANDGVTPDQVLAGTHRRYWWVCPAADDHRWQAPVAERVAGAGCPACIGRQVTLSNSLAAHPGVVAQYDVEANGGRPTTAVLATTQVKLWWACSVAPDHRWQATGLNRVRGGTGCPACAGLQPSVTNNLARFPKVAAQLDVARNGGRTPEEIVAATDEKLWWMCPVADDHRWRTKGYDRVRKNSGCPACAGRQASITNSLAARFPELAEQFDVTANGTTSDLVVATTSELLWWACPVAPDHRWRARGAARVAGTGCPACFGRQVSITNSLANHPHLAAQFDVVANGGRTPDRIVAGTPEKLWWMCPVAPDHRWAASGDSRVRSRSGCPACAGLQASTTNSLANHPELAAQFDVVANGFTPEQVVAGTNRKLWWICRDNPDHRWAATGVNRVKGRGCPSCAVVAVSIREVRLAAELAAVFLGLDVEDRRVVLPGRRAVEADVLDRQRRLIVEYDGEYWHAGEAKEQRDREKTTVLTEAGYTVIRVREAALSALTAADIVIREDDPIHVVTAAVLDRVAELRPDLLTAAQADAYRRHGRPLASAEAEARLAELRSR</sequence>
<dbReference type="EMBL" id="FNOT01000009">
    <property type="protein sequence ID" value="SDY62568.1"/>
    <property type="molecule type" value="Genomic_DNA"/>
</dbReference>
<evidence type="ECO:0000313" key="5">
    <source>
        <dbReference type="Proteomes" id="UP000198921"/>
    </source>
</evidence>
<dbReference type="InterPro" id="IPR025487">
    <property type="entry name" value="DUF4379"/>
</dbReference>
<dbReference type="Pfam" id="PF14311">
    <property type="entry name" value="DUF4379"/>
    <property type="match status" value="7"/>
</dbReference>
<feature type="domain" description="Treble clef zinc finger" evidence="3">
    <location>
        <begin position="102"/>
        <end position="156"/>
    </location>
</feature>
<proteinExistence type="predicted"/>
<dbReference type="SUPFAM" id="SSF52980">
    <property type="entry name" value="Restriction endonuclease-like"/>
    <property type="match status" value="1"/>
</dbReference>
<accession>A0A1H3LF27</accession>
<evidence type="ECO:0000256" key="1">
    <source>
        <dbReference type="SAM" id="MobiDB-lite"/>
    </source>
</evidence>
<dbReference type="InterPro" id="IPR007569">
    <property type="entry name" value="DUF559"/>
</dbReference>
<dbReference type="AlphaFoldDB" id="A0A1H3LF27"/>
<name>A0A1H3LF27_9ACTN</name>
<organism evidence="4 5">
    <name type="scientific">Geodermatophilus africanus</name>
    <dbReference type="NCBI Taxonomy" id="1137993"/>
    <lineage>
        <taxon>Bacteria</taxon>
        <taxon>Bacillati</taxon>
        <taxon>Actinomycetota</taxon>
        <taxon>Actinomycetes</taxon>
        <taxon>Geodermatophilales</taxon>
        <taxon>Geodermatophilaceae</taxon>
        <taxon>Geodermatophilus</taxon>
    </lineage>
</organism>
<evidence type="ECO:0008006" key="6">
    <source>
        <dbReference type="Google" id="ProtNLM"/>
    </source>
</evidence>
<dbReference type="Pfam" id="PF04480">
    <property type="entry name" value="DUF559"/>
    <property type="match status" value="1"/>
</dbReference>
<dbReference type="PANTHER" id="PTHR37317">
    <property type="entry name" value="BLR8090 PROTEIN"/>
    <property type="match status" value="1"/>
</dbReference>
<feature type="domain" description="Treble clef zinc finger" evidence="3">
    <location>
        <begin position="243"/>
        <end position="299"/>
    </location>
</feature>
<protein>
    <recommendedName>
        <fullName evidence="6">Zinc-ribbon domain-containing protein</fullName>
    </recommendedName>
</protein>
<dbReference type="Gene3D" id="3.40.960.10">
    <property type="entry name" value="VSR Endonuclease"/>
    <property type="match status" value="1"/>
</dbReference>
<feature type="region of interest" description="Disordered" evidence="1">
    <location>
        <begin position="1"/>
        <end position="23"/>
    </location>
</feature>
<gene>
    <name evidence="4" type="ORF">SAMN05660209_03302</name>
</gene>
<dbReference type="InterPro" id="IPR011335">
    <property type="entry name" value="Restrct_endonuc-II-like"/>
</dbReference>
<feature type="domain" description="Treble clef zinc finger" evidence="3">
    <location>
        <begin position="172"/>
        <end position="227"/>
    </location>
</feature>